<reference evidence="1" key="1">
    <citation type="submission" date="2021-01" db="EMBL/GenBank/DDBJ databases">
        <authorList>
            <consortium name="Genoscope - CEA"/>
            <person name="William W."/>
        </authorList>
    </citation>
    <scope>NUCLEOTIDE SEQUENCE</scope>
</reference>
<protein>
    <submittedName>
        <fullName evidence="1">(rape) hypothetical protein</fullName>
    </submittedName>
</protein>
<dbReference type="EMBL" id="HG994366">
    <property type="protein sequence ID" value="CAF1916659.1"/>
    <property type="molecule type" value="Genomic_DNA"/>
</dbReference>
<sequence>MLHPSTLSSTLEVFPDHSGKYRDEIEVGRRQLETQSEYIIPCSALLPRDQPPPLQFLLRPASASFVFFYSLNNGIFFKEFEFDPDPFSCN</sequence>
<evidence type="ECO:0000313" key="1">
    <source>
        <dbReference type="EMBL" id="CAF1916659.1"/>
    </source>
</evidence>
<proteinExistence type="predicted"/>
<dbReference type="AlphaFoldDB" id="A0A816KFI7"/>
<name>A0A816KFI7_BRANA</name>
<accession>A0A816KFI7</accession>
<dbReference type="Proteomes" id="UP001295469">
    <property type="component" value="Chromosome C02"/>
</dbReference>
<organism evidence="1">
    <name type="scientific">Brassica napus</name>
    <name type="common">Rape</name>
    <dbReference type="NCBI Taxonomy" id="3708"/>
    <lineage>
        <taxon>Eukaryota</taxon>
        <taxon>Viridiplantae</taxon>
        <taxon>Streptophyta</taxon>
        <taxon>Embryophyta</taxon>
        <taxon>Tracheophyta</taxon>
        <taxon>Spermatophyta</taxon>
        <taxon>Magnoliopsida</taxon>
        <taxon>eudicotyledons</taxon>
        <taxon>Gunneridae</taxon>
        <taxon>Pentapetalae</taxon>
        <taxon>rosids</taxon>
        <taxon>malvids</taxon>
        <taxon>Brassicales</taxon>
        <taxon>Brassicaceae</taxon>
        <taxon>Brassiceae</taxon>
        <taxon>Brassica</taxon>
    </lineage>
</organism>
<gene>
    <name evidence="1" type="ORF">DARMORV10_C02P40000.1</name>
</gene>